<dbReference type="Proteomes" id="UP001059596">
    <property type="component" value="Chromosome 3R"/>
</dbReference>
<reference evidence="2" key="1">
    <citation type="journal article" date="2023" name="Genome Biol. Evol.">
        <title>Long-read-based Genome Assembly of Drosophila gunungcola Reveals Fewer Chemosensory Genes in Flower-breeding Species.</title>
        <authorList>
            <person name="Negi A."/>
            <person name="Liao B.Y."/>
            <person name="Yeh S.D."/>
        </authorList>
    </citation>
    <scope>NUCLEOTIDE SEQUENCE</scope>
    <source>
        <strain evidence="2">Sukarami</strain>
    </source>
</reference>
<evidence type="ECO:0000313" key="2">
    <source>
        <dbReference type="EMBL" id="KAI8045953.1"/>
    </source>
</evidence>
<sequence>MAGIVLGGIAACRRSTHYLGILRASFRPLYFNPFNGPLHQRLRRHSSSSDSGDSGEKKPIQVAQGPASSPGGLDTTAAPPNPPEVPGERRPESPYEARPELPVEVQPNRSHPSPAEVKPPNPLTIICSSGTKDLSESLKDVLEKNENSRGDSSVINITEKKK</sequence>
<dbReference type="AlphaFoldDB" id="A0A9P9Z077"/>
<proteinExistence type="predicted"/>
<organism evidence="2 3">
    <name type="scientific">Drosophila gunungcola</name>
    <name type="common">fruit fly</name>
    <dbReference type="NCBI Taxonomy" id="103775"/>
    <lineage>
        <taxon>Eukaryota</taxon>
        <taxon>Metazoa</taxon>
        <taxon>Ecdysozoa</taxon>
        <taxon>Arthropoda</taxon>
        <taxon>Hexapoda</taxon>
        <taxon>Insecta</taxon>
        <taxon>Pterygota</taxon>
        <taxon>Neoptera</taxon>
        <taxon>Endopterygota</taxon>
        <taxon>Diptera</taxon>
        <taxon>Brachycera</taxon>
        <taxon>Muscomorpha</taxon>
        <taxon>Ephydroidea</taxon>
        <taxon>Drosophilidae</taxon>
        <taxon>Drosophila</taxon>
        <taxon>Sophophora</taxon>
    </lineage>
</organism>
<evidence type="ECO:0000313" key="3">
    <source>
        <dbReference type="Proteomes" id="UP001059596"/>
    </source>
</evidence>
<name>A0A9P9Z077_9MUSC</name>
<feature type="compositionally biased region" description="Basic and acidic residues" evidence="1">
    <location>
        <begin position="86"/>
        <end position="101"/>
    </location>
</feature>
<feature type="region of interest" description="Disordered" evidence="1">
    <location>
        <begin position="141"/>
        <end position="162"/>
    </location>
</feature>
<keyword evidence="3" id="KW-1185">Reference proteome</keyword>
<evidence type="ECO:0000256" key="1">
    <source>
        <dbReference type="SAM" id="MobiDB-lite"/>
    </source>
</evidence>
<feature type="region of interest" description="Disordered" evidence="1">
    <location>
        <begin position="36"/>
        <end position="123"/>
    </location>
</feature>
<accession>A0A9P9Z077</accession>
<dbReference type="EMBL" id="JAMKOV010000001">
    <property type="protein sequence ID" value="KAI8045953.1"/>
    <property type="molecule type" value="Genomic_DNA"/>
</dbReference>
<gene>
    <name evidence="2" type="ORF">M5D96_002144</name>
</gene>
<comment type="caution">
    <text evidence="2">The sequence shown here is derived from an EMBL/GenBank/DDBJ whole genome shotgun (WGS) entry which is preliminary data.</text>
</comment>
<protein>
    <submittedName>
        <fullName evidence="2">Uncharacterized protein</fullName>
    </submittedName>
</protein>